<dbReference type="PANTHER" id="PTHR43540">
    <property type="entry name" value="PEROXYUREIDOACRYLATE/UREIDOACRYLATE AMIDOHYDROLASE-RELATED"/>
    <property type="match status" value="1"/>
</dbReference>
<dbReference type="Pfam" id="PF00857">
    <property type="entry name" value="Isochorismatase"/>
    <property type="match status" value="1"/>
</dbReference>
<gene>
    <name evidence="4" type="ORF">M501DRAFT_994520</name>
</gene>
<protein>
    <submittedName>
        <fullName evidence="4">Isochorismatase hydrolase</fullName>
    </submittedName>
</protein>
<evidence type="ECO:0000313" key="5">
    <source>
        <dbReference type="Proteomes" id="UP000799429"/>
    </source>
</evidence>
<evidence type="ECO:0000256" key="1">
    <source>
        <dbReference type="ARBA" id="ARBA00006336"/>
    </source>
</evidence>
<proteinExistence type="inferred from homology"/>
<name>A0A9P4SJA2_9PEZI</name>
<organism evidence="4 5">
    <name type="scientific">Patellaria atrata CBS 101060</name>
    <dbReference type="NCBI Taxonomy" id="1346257"/>
    <lineage>
        <taxon>Eukaryota</taxon>
        <taxon>Fungi</taxon>
        <taxon>Dikarya</taxon>
        <taxon>Ascomycota</taxon>
        <taxon>Pezizomycotina</taxon>
        <taxon>Dothideomycetes</taxon>
        <taxon>Dothideomycetes incertae sedis</taxon>
        <taxon>Patellariales</taxon>
        <taxon>Patellariaceae</taxon>
        <taxon>Patellaria</taxon>
    </lineage>
</organism>
<keyword evidence="2 4" id="KW-0378">Hydrolase</keyword>
<dbReference type="EMBL" id="MU006089">
    <property type="protein sequence ID" value="KAF2843557.1"/>
    <property type="molecule type" value="Genomic_DNA"/>
</dbReference>
<evidence type="ECO:0000256" key="2">
    <source>
        <dbReference type="ARBA" id="ARBA00022801"/>
    </source>
</evidence>
<dbReference type="GO" id="GO:0016787">
    <property type="term" value="F:hydrolase activity"/>
    <property type="evidence" value="ECO:0007669"/>
    <property type="project" value="UniProtKB-KW"/>
</dbReference>
<sequence>MPPSSLRQILGAPPSTASPTDSVLVIIDAQNEYAKGQLAVKDVDESRAAIKGLLEKYRDAKGKVVHVQHQVPEGAPIFTPGTELFDEFEELTPKDGEARIVKHHPGAFSETNLKEVLEEFGLNKLVVTGYMVGNPPIGLNLKSVKMHPSGELMCAMRTGTRLRFYHGTTGG</sequence>
<dbReference type="InterPro" id="IPR050272">
    <property type="entry name" value="Isochorismatase-like_hydrls"/>
</dbReference>
<dbReference type="Gene3D" id="3.40.50.850">
    <property type="entry name" value="Isochorismatase-like"/>
    <property type="match status" value="1"/>
</dbReference>
<keyword evidence="5" id="KW-1185">Reference proteome</keyword>
<reference evidence="4" key="1">
    <citation type="journal article" date="2020" name="Stud. Mycol.">
        <title>101 Dothideomycetes genomes: a test case for predicting lifestyles and emergence of pathogens.</title>
        <authorList>
            <person name="Haridas S."/>
            <person name="Albert R."/>
            <person name="Binder M."/>
            <person name="Bloem J."/>
            <person name="Labutti K."/>
            <person name="Salamov A."/>
            <person name="Andreopoulos B."/>
            <person name="Baker S."/>
            <person name="Barry K."/>
            <person name="Bills G."/>
            <person name="Bluhm B."/>
            <person name="Cannon C."/>
            <person name="Castanera R."/>
            <person name="Culley D."/>
            <person name="Daum C."/>
            <person name="Ezra D."/>
            <person name="Gonzalez J."/>
            <person name="Henrissat B."/>
            <person name="Kuo A."/>
            <person name="Liang C."/>
            <person name="Lipzen A."/>
            <person name="Lutzoni F."/>
            <person name="Magnuson J."/>
            <person name="Mondo S."/>
            <person name="Nolan M."/>
            <person name="Ohm R."/>
            <person name="Pangilinan J."/>
            <person name="Park H.-J."/>
            <person name="Ramirez L."/>
            <person name="Alfaro M."/>
            <person name="Sun H."/>
            <person name="Tritt A."/>
            <person name="Yoshinaga Y."/>
            <person name="Zwiers L.-H."/>
            <person name="Turgeon B."/>
            <person name="Goodwin S."/>
            <person name="Spatafora J."/>
            <person name="Crous P."/>
            <person name="Grigoriev I."/>
        </authorList>
    </citation>
    <scope>NUCLEOTIDE SEQUENCE</scope>
    <source>
        <strain evidence="4">CBS 101060</strain>
    </source>
</reference>
<dbReference type="InterPro" id="IPR036380">
    <property type="entry name" value="Isochorismatase-like_sf"/>
</dbReference>
<evidence type="ECO:0000259" key="3">
    <source>
        <dbReference type="Pfam" id="PF00857"/>
    </source>
</evidence>
<dbReference type="InterPro" id="IPR000868">
    <property type="entry name" value="Isochorismatase-like_dom"/>
</dbReference>
<dbReference type="PANTHER" id="PTHR43540:SF15">
    <property type="entry name" value="BLR5631 PROTEIN"/>
    <property type="match status" value="1"/>
</dbReference>
<dbReference type="SUPFAM" id="SSF52499">
    <property type="entry name" value="Isochorismatase-like hydrolases"/>
    <property type="match status" value="1"/>
</dbReference>
<evidence type="ECO:0000313" key="4">
    <source>
        <dbReference type="EMBL" id="KAF2843557.1"/>
    </source>
</evidence>
<comment type="similarity">
    <text evidence="1">Belongs to the isochorismatase family.</text>
</comment>
<accession>A0A9P4SJA2</accession>
<feature type="domain" description="Isochorismatase-like" evidence="3">
    <location>
        <begin position="22"/>
        <end position="131"/>
    </location>
</feature>
<dbReference type="OrthoDB" id="245563at2759"/>
<dbReference type="Proteomes" id="UP000799429">
    <property type="component" value="Unassembled WGS sequence"/>
</dbReference>
<dbReference type="AlphaFoldDB" id="A0A9P4SJA2"/>
<comment type="caution">
    <text evidence="4">The sequence shown here is derived from an EMBL/GenBank/DDBJ whole genome shotgun (WGS) entry which is preliminary data.</text>
</comment>